<reference evidence="2 3" key="1">
    <citation type="submission" date="2019-12" db="EMBL/GenBank/DDBJ databases">
        <title>Spirosoma sp. HMF4905 genome sequencing and assembly.</title>
        <authorList>
            <person name="Kang H."/>
            <person name="Cha I."/>
            <person name="Kim H."/>
            <person name="Joh K."/>
        </authorList>
    </citation>
    <scope>NUCLEOTIDE SEQUENCE [LARGE SCALE GENOMIC DNA]</scope>
    <source>
        <strain evidence="2 3">HMF4905</strain>
    </source>
</reference>
<sequence length="69" mass="7978">MDDYPNALWNKEQLTQSVARITPLLYLAVLLASTFFSNQIEVRRITLIRLLLTHSVTCNFTLLNQFNHG</sequence>
<dbReference type="EMBL" id="WPIN01000030">
    <property type="protein sequence ID" value="MVM36020.1"/>
    <property type="molecule type" value="Genomic_DNA"/>
</dbReference>
<name>A0A7K1SQK2_9BACT</name>
<proteinExistence type="predicted"/>
<keyword evidence="1" id="KW-1133">Transmembrane helix</keyword>
<evidence type="ECO:0000313" key="3">
    <source>
        <dbReference type="Proteomes" id="UP000436006"/>
    </source>
</evidence>
<accession>A0A7K1SQK2</accession>
<feature type="transmembrane region" description="Helical" evidence="1">
    <location>
        <begin position="20"/>
        <end position="40"/>
    </location>
</feature>
<keyword evidence="1" id="KW-0472">Membrane</keyword>
<keyword evidence="1" id="KW-0812">Transmembrane</keyword>
<protein>
    <submittedName>
        <fullName evidence="2">Uncharacterized protein</fullName>
    </submittedName>
</protein>
<dbReference type="Proteomes" id="UP000436006">
    <property type="component" value="Unassembled WGS sequence"/>
</dbReference>
<evidence type="ECO:0000256" key="1">
    <source>
        <dbReference type="SAM" id="Phobius"/>
    </source>
</evidence>
<dbReference type="AlphaFoldDB" id="A0A7K1SQK2"/>
<organism evidence="2 3">
    <name type="scientific">Spirosoma arboris</name>
    <dbReference type="NCBI Taxonomy" id="2682092"/>
    <lineage>
        <taxon>Bacteria</taxon>
        <taxon>Pseudomonadati</taxon>
        <taxon>Bacteroidota</taxon>
        <taxon>Cytophagia</taxon>
        <taxon>Cytophagales</taxon>
        <taxon>Cytophagaceae</taxon>
        <taxon>Spirosoma</taxon>
    </lineage>
</organism>
<keyword evidence="3" id="KW-1185">Reference proteome</keyword>
<evidence type="ECO:0000313" key="2">
    <source>
        <dbReference type="EMBL" id="MVM36020.1"/>
    </source>
</evidence>
<gene>
    <name evidence="2" type="ORF">GO755_38765</name>
</gene>
<comment type="caution">
    <text evidence="2">The sequence shown here is derived from an EMBL/GenBank/DDBJ whole genome shotgun (WGS) entry which is preliminary data.</text>
</comment>